<dbReference type="InterPro" id="IPR027268">
    <property type="entry name" value="Peptidase_M4/M1_CTD_sf"/>
</dbReference>
<dbReference type="Gene3D" id="2.60.40.3650">
    <property type="match status" value="1"/>
</dbReference>
<protein>
    <submittedName>
        <fullName evidence="2">M61 family metallopeptidase</fullName>
    </submittedName>
</protein>
<keyword evidence="3" id="KW-1185">Reference proteome</keyword>
<evidence type="ECO:0000259" key="1">
    <source>
        <dbReference type="PROSITE" id="PS50106"/>
    </source>
</evidence>
<dbReference type="PROSITE" id="PS50106">
    <property type="entry name" value="PDZ"/>
    <property type="match status" value="1"/>
</dbReference>
<evidence type="ECO:0000313" key="2">
    <source>
        <dbReference type="EMBL" id="MBA4708820.1"/>
    </source>
</evidence>
<dbReference type="Pfam" id="PF05299">
    <property type="entry name" value="Peptidase_M61"/>
    <property type="match status" value="1"/>
</dbReference>
<dbReference type="Proteomes" id="UP000545606">
    <property type="component" value="Unassembled WGS sequence"/>
</dbReference>
<reference evidence="2 3" key="1">
    <citation type="submission" date="2020-07" db="EMBL/GenBank/DDBJ databases">
        <title>Draft genome sequence of violacein-producing bacteria and related species.</title>
        <authorList>
            <person name="Wilson H.S."/>
            <person name="De Leon M.E."/>
        </authorList>
    </citation>
    <scope>NUCLEOTIDE SEQUENCE [LARGE SCALE GENOMIC DNA]</scope>
    <source>
        <strain evidence="2 3">HSC-21Su07</strain>
    </source>
</reference>
<dbReference type="Pfam" id="PF17899">
    <property type="entry name" value="Peptidase_M61_N"/>
    <property type="match status" value="1"/>
</dbReference>
<sequence length="593" mass="65687">MTAPVHYSIRPCSPQSHCFEITLKVTKPAKKGQVFTLPAWIPGSYLIREFSRHIVSIQAISAGKEVGLCKLDKHTWQAEPVAGSLTLVYQVYAYDLSVRGAYLDEERGFFNASSVFLAVEGYESVACTVEIRAPKGKAFADWKVASSLPALEIDRNGFGLYRAGDYDELLDHPVELGAFQSVSFKACGVSHQFVVSGRFRGDLKRLARDTKKICEHQIKLFGTPAPFDRYVFMLYVGKDIYGGLEHRASTALVANRDDLPQSADEAISDGYLKLLGLISHEYFHSWNVKRIKPAAFSPYDLSREGYTRLLWAFEGITSYYDDLTLLRCGLIDSKRYLGLLAQTISGVERGAGRLKQTLEESSFDAWTKYYRQDENSPNSIVSYYTKGALAALALDLTIRQQTNGQQSLDDVMRALWQKWQADGQGLAENEWEQIARQVTGLELQAFFDSALRSTADLPLANLLATQGLDMCWDYADHAGDAGGIGPVAADRRPRASLGVKTANDPQGLRLVHVMDGSAAQQSGLAGGDILIALDGLKVTDLDKMLARYGVGETVTLHLFRRDELLVREASLQASPRTCCRLQLLNENTGWLHG</sequence>
<dbReference type="Gene3D" id="2.30.42.10">
    <property type="match status" value="1"/>
</dbReference>
<dbReference type="InterPro" id="IPR007963">
    <property type="entry name" value="Peptidase_M61_catalytic"/>
</dbReference>
<accession>A0A838Y043</accession>
<dbReference type="SMART" id="SM00228">
    <property type="entry name" value="PDZ"/>
    <property type="match status" value="1"/>
</dbReference>
<name>A0A838Y043_9NEIS</name>
<dbReference type="SUPFAM" id="SSF55486">
    <property type="entry name" value="Metalloproteases ('zincins'), catalytic domain"/>
    <property type="match status" value="1"/>
</dbReference>
<organism evidence="2 3">
    <name type="scientific">Aquitalea aquatica</name>
    <dbReference type="NCBI Taxonomy" id="3044273"/>
    <lineage>
        <taxon>Bacteria</taxon>
        <taxon>Pseudomonadati</taxon>
        <taxon>Pseudomonadota</taxon>
        <taxon>Betaproteobacteria</taxon>
        <taxon>Neisseriales</taxon>
        <taxon>Chromobacteriaceae</taxon>
        <taxon>Aquitalea</taxon>
    </lineage>
</organism>
<dbReference type="InterPro" id="IPR040756">
    <property type="entry name" value="Peptidase_M61_N"/>
</dbReference>
<evidence type="ECO:0000313" key="3">
    <source>
        <dbReference type="Proteomes" id="UP000545606"/>
    </source>
</evidence>
<dbReference type="Gene3D" id="1.10.390.10">
    <property type="entry name" value="Neutral Protease Domain 2"/>
    <property type="match status" value="1"/>
</dbReference>
<comment type="caution">
    <text evidence="2">The sequence shown here is derived from an EMBL/GenBank/DDBJ whole genome shotgun (WGS) entry which is preliminary data.</text>
</comment>
<dbReference type="InterPro" id="IPR001478">
    <property type="entry name" value="PDZ"/>
</dbReference>
<dbReference type="SUPFAM" id="SSF50156">
    <property type="entry name" value="PDZ domain-like"/>
    <property type="match status" value="1"/>
</dbReference>
<dbReference type="InterPro" id="IPR024191">
    <property type="entry name" value="Peptidase_M61"/>
</dbReference>
<dbReference type="RefSeq" id="WP_181835956.1">
    <property type="nucleotide sequence ID" value="NZ_JACERN010000030.1"/>
</dbReference>
<gene>
    <name evidence="2" type="ORF">H2Z84_10555</name>
</gene>
<dbReference type="AlphaFoldDB" id="A0A838Y043"/>
<feature type="domain" description="PDZ" evidence="1">
    <location>
        <begin position="486"/>
        <end position="562"/>
    </location>
</feature>
<dbReference type="PIRSF" id="PIRSF016493">
    <property type="entry name" value="Glycyl_aminpptds"/>
    <property type="match status" value="1"/>
</dbReference>
<proteinExistence type="predicted"/>
<dbReference type="InterPro" id="IPR036034">
    <property type="entry name" value="PDZ_sf"/>
</dbReference>
<dbReference type="EMBL" id="JACERN010000030">
    <property type="protein sequence ID" value="MBA4708820.1"/>
    <property type="molecule type" value="Genomic_DNA"/>
</dbReference>